<accession>A0AAD6V603</accession>
<name>A0AAD6V603_9AGAR</name>
<reference evidence="2" key="1">
    <citation type="submission" date="2023-03" db="EMBL/GenBank/DDBJ databases">
        <title>Massive genome expansion in bonnet fungi (Mycena s.s.) driven by repeated elements and novel gene families across ecological guilds.</title>
        <authorList>
            <consortium name="Lawrence Berkeley National Laboratory"/>
            <person name="Harder C.B."/>
            <person name="Miyauchi S."/>
            <person name="Viragh M."/>
            <person name="Kuo A."/>
            <person name="Thoen E."/>
            <person name="Andreopoulos B."/>
            <person name="Lu D."/>
            <person name="Skrede I."/>
            <person name="Drula E."/>
            <person name="Henrissat B."/>
            <person name="Morin E."/>
            <person name="Kohler A."/>
            <person name="Barry K."/>
            <person name="LaButti K."/>
            <person name="Morin E."/>
            <person name="Salamov A."/>
            <person name="Lipzen A."/>
            <person name="Mereny Z."/>
            <person name="Hegedus B."/>
            <person name="Baldrian P."/>
            <person name="Stursova M."/>
            <person name="Weitz H."/>
            <person name="Taylor A."/>
            <person name="Grigoriev I.V."/>
            <person name="Nagy L.G."/>
            <person name="Martin F."/>
            <person name="Kauserud H."/>
        </authorList>
    </citation>
    <scope>NUCLEOTIDE SEQUENCE</scope>
    <source>
        <strain evidence="2">9144</strain>
    </source>
</reference>
<dbReference type="InterPro" id="IPR036047">
    <property type="entry name" value="F-box-like_dom_sf"/>
</dbReference>
<evidence type="ECO:0000313" key="3">
    <source>
        <dbReference type="Proteomes" id="UP001219525"/>
    </source>
</evidence>
<dbReference type="Gene3D" id="1.20.1280.50">
    <property type="match status" value="1"/>
</dbReference>
<dbReference type="EMBL" id="JARJCW010000051">
    <property type="protein sequence ID" value="KAJ7203383.1"/>
    <property type="molecule type" value="Genomic_DNA"/>
</dbReference>
<organism evidence="2 3">
    <name type="scientific">Mycena pura</name>
    <dbReference type="NCBI Taxonomy" id="153505"/>
    <lineage>
        <taxon>Eukaryota</taxon>
        <taxon>Fungi</taxon>
        <taxon>Dikarya</taxon>
        <taxon>Basidiomycota</taxon>
        <taxon>Agaricomycotina</taxon>
        <taxon>Agaricomycetes</taxon>
        <taxon>Agaricomycetidae</taxon>
        <taxon>Agaricales</taxon>
        <taxon>Marasmiineae</taxon>
        <taxon>Mycenaceae</taxon>
        <taxon>Mycena</taxon>
    </lineage>
</organism>
<evidence type="ECO:0000259" key="1">
    <source>
        <dbReference type="PROSITE" id="PS50181"/>
    </source>
</evidence>
<evidence type="ECO:0000313" key="2">
    <source>
        <dbReference type="EMBL" id="KAJ7203383.1"/>
    </source>
</evidence>
<dbReference type="Proteomes" id="UP001219525">
    <property type="component" value="Unassembled WGS sequence"/>
</dbReference>
<sequence length="499" mass="56980">MLLLDLNHDILFRILSFLDAYQLLTIFRVSSVIRQLALSKQLWIRLLRELESLGCSDLPPDDKLDQLSAEELIIELRRLVCGPTSWAQADESPAVVRRSFSYPFPSTERLNDRHVGLSAGGRFFFVSSRTQFSCFETMTGRTVWRYEGWVHGFAERVLESGRVIELLLLIPRGEITRVVLKRIDFATGENTDLLEAQMDRAAVDPYWFRAQIVGNLLVVPFLTEVEEEESRFDPAFIVIDRTREEYLWMRFTAHFIHQAVAFLPDHIAVISVDPDPSDDTVHAVFRVYPLSCLSDYWTPIDPTAVMNDTKAVVPDENTDSIFSQSFLLHDHPINYEFPGHIALAAHRNPLRHDAFVLTAYLANDYPNWRDDDFDESAYPQLPGWASFQTFHVELEPTITIRPGRTVDAPVALVDPCISFPRYGMHHHEDSAQDNSFQEAVYTVKDRVTTRLSIPLLDQSLIERSHRLGQPHVPLKAVLSAYGGVVIALSAENVYIESHM</sequence>
<feature type="domain" description="F-box" evidence="1">
    <location>
        <begin position="1"/>
        <end position="46"/>
    </location>
</feature>
<comment type="caution">
    <text evidence="2">The sequence shown here is derived from an EMBL/GenBank/DDBJ whole genome shotgun (WGS) entry which is preliminary data.</text>
</comment>
<dbReference type="InterPro" id="IPR001810">
    <property type="entry name" value="F-box_dom"/>
</dbReference>
<dbReference type="PROSITE" id="PS50181">
    <property type="entry name" value="FBOX"/>
    <property type="match status" value="1"/>
</dbReference>
<keyword evidence="3" id="KW-1185">Reference proteome</keyword>
<dbReference type="AlphaFoldDB" id="A0AAD6V603"/>
<proteinExistence type="predicted"/>
<dbReference type="SUPFAM" id="SSF81383">
    <property type="entry name" value="F-box domain"/>
    <property type="match status" value="1"/>
</dbReference>
<protein>
    <recommendedName>
        <fullName evidence="1">F-box domain-containing protein</fullName>
    </recommendedName>
</protein>
<gene>
    <name evidence="2" type="ORF">GGX14DRAFT_461946</name>
</gene>